<organism evidence="3">
    <name type="scientific">Brassica campestris</name>
    <name type="common">Field mustard</name>
    <dbReference type="NCBI Taxonomy" id="3711"/>
    <lineage>
        <taxon>Eukaryota</taxon>
        <taxon>Viridiplantae</taxon>
        <taxon>Streptophyta</taxon>
        <taxon>Embryophyta</taxon>
        <taxon>Tracheophyta</taxon>
        <taxon>Spermatophyta</taxon>
        <taxon>Magnoliopsida</taxon>
        <taxon>eudicotyledons</taxon>
        <taxon>Gunneridae</taxon>
        <taxon>Pentapetalae</taxon>
        <taxon>rosids</taxon>
        <taxon>malvids</taxon>
        <taxon>Brassicales</taxon>
        <taxon>Brassicaceae</taxon>
        <taxon>Brassiceae</taxon>
        <taxon>Brassica</taxon>
    </lineage>
</organism>
<dbReference type="Gramene" id="A06p56460.2_BraZ1">
    <property type="protein sequence ID" value="A06p56460.2_BraZ1.CDS"/>
    <property type="gene ID" value="A06g56460.2_BraZ1"/>
</dbReference>
<sequence>MPCLSNKDPKNKSKLGKNNRDVYASPATPTSSKTSSSPPTANPRFLEAGTASFASRISPPTSRLADSSDTPKTSSLWPSRSTTVR</sequence>
<evidence type="ECO:0000313" key="2">
    <source>
        <dbReference type="EMBL" id="CAG7873406.1"/>
    </source>
</evidence>
<feature type="region of interest" description="Disordered" evidence="1">
    <location>
        <begin position="1"/>
        <end position="85"/>
    </location>
</feature>
<proteinExistence type="predicted"/>
<dbReference type="EMBL" id="LS974622">
    <property type="protein sequence ID" value="CAG7873406.1"/>
    <property type="molecule type" value="Genomic_DNA"/>
</dbReference>
<reference evidence="3" key="1">
    <citation type="submission" date="2018-11" db="EMBL/GenBank/DDBJ databases">
        <authorList>
            <consortium name="Genoscope - CEA"/>
            <person name="William W."/>
        </authorList>
    </citation>
    <scope>NUCLEOTIDE SEQUENCE</scope>
</reference>
<accession>A0A3P5YN62</accession>
<name>A0A3P5YN62_BRACM</name>
<feature type="compositionally biased region" description="Low complexity" evidence="1">
    <location>
        <begin position="24"/>
        <end position="39"/>
    </location>
</feature>
<dbReference type="Proteomes" id="UP000694005">
    <property type="component" value="Chromosome A06"/>
</dbReference>
<evidence type="ECO:0000256" key="1">
    <source>
        <dbReference type="SAM" id="MobiDB-lite"/>
    </source>
</evidence>
<protein>
    <submittedName>
        <fullName evidence="2">Uncharacterized protein</fullName>
    </submittedName>
</protein>
<dbReference type="AlphaFoldDB" id="A0A3P5YN62"/>
<gene>
    <name evidence="3" type="ORF">BRAA06T27717Z</name>
    <name evidence="2" type="ORF">BRAPAZ1V2_A06P56460.2</name>
</gene>
<dbReference type="EMBL" id="LR031569">
    <property type="protein sequence ID" value="VDC69177.1"/>
    <property type="molecule type" value="Genomic_DNA"/>
</dbReference>
<feature type="compositionally biased region" description="Polar residues" evidence="1">
    <location>
        <begin position="52"/>
        <end position="85"/>
    </location>
</feature>
<evidence type="ECO:0000313" key="3">
    <source>
        <dbReference type="EMBL" id="VDC69177.1"/>
    </source>
</evidence>